<organism evidence="3 4">
    <name type="scientific">Streptomyces katrae</name>
    <dbReference type="NCBI Taxonomy" id="68223"/>
    <lineage>
        <taxon>Bacteria</taxon>
        <taxon>Bacillati</taxon>
        <taxon>Actinomycetota</taxon>
        <taxon>Actinomycetes</taxon>
        <taxon>Kitasatosporales</taxon>
        <taxon>Streptomycetaceae</taxon>
        <taxon>Streptomyces</taxon>
    </lineage>
</organism>
<proteinExistence type="predicted"/>
<gene>
    <name evidence="3" type="ORF">QEZ40_005904</name>
</gene>
<dbReference type="SUPFAM" id="SSF53335">
    <property type="entry name" value="S-adenosyl-L-methionine-dependent methyltransferases"/>
    <property type="match status" value="1"/>
</dbReference>
<keyword evidence="1" id="KW-0808">Transferase</keyword>
<evidence type="ECO:0000313" key="3">
    <source>
        <dbReference type="EMBL" id="MDK9500273.1"/>
    </source>
</evidence>
<evidence type="ECO:0000313" key="4">
    <source>
        <dbReference type="Proteomes" id="UP001223390"/>
    </source>
</evidence>
<dbReference type="Gene3D" id="3.40.50.150">
    <property type="entry name" value="Vaccinia Virus protein VP39"/>
    <property type="match status" value="1"/>
</dbReference>
<feature type="compositionally biased region" description="Basic and acidic residues" evidence="2">
    <location>
        <begin position="1"/>
        <end position="10"/>
    </location>
</feature>
<evidence type="ECO:0000256" key="2">
    <source>
        <dbReference type="SAM" id="MobiDB-lite"/>
    </source>
</evidence>
<dbReference type="PANTHER" id="PTHR43861">
    <property type="entry name" value="TRANS-ACONITATE 2-METHYLTRANSFERASE-RELATED"/>
    <property type="match status" value="1"/>
</dbReference>
<dbReference type="PANTHER" id="PTHR43861:SF3">
    <property type="entry name" value="PUTATIVE (AFU_ORTHOLOGUE AFUA_2G14390)-RELATED"/>
    <property type="match status" value="1"/>
</dbReference>
<dbReference type="EMBL" id="JASITI010000058">
    <property type="protein sequence ID" value="MDK9500273.1"/>
    <property type="molecule type" value="Genomic_DNA"/>
</dbReference>
<dbReference type="GO" id="GO:0032259">
    <property type="term" value="P:methylation"/>
    <property type="evidence" value="ECO:0007669"/>
    <property type="project" value="UniProtKB-KW"/>
</dbReference>
<dbReference type="GO" id="GO:0008168">
    <property type="term" value="F:methyltransferase activity"/>
    <property type="evidence" value="ECO:0007669"/>
    <property type="project" value="UniProtKB-KW"/>
</dbReference>
<reference evidence="3 4" key="1">
    <citation type="submission" date="2023-05" db="EMBL/GenBank/DDBJ databases">
        <title>Sequencing and Assembly of Streptomyces sp. NP73.</title>
        <authorList>
            <person name="Konwar A.N."/>
            <person name="Saikia K."/>
            <person name="Thakur D."/>
        </authorList>
    </citation>
    <scope>NUCLEOTIDE SEQUENCE [LARGE SCALE GENOMIC DNA]</scope>
    <source>
        <strain evidence="3 4">NP73</strain>
    </source>
</reference>
<dbReference type="CDD" id="cd02440">
    <property type="entry name" value="AdoMet_MTases"/>
    <property type="match status" value="1"/>
</dbReference>
<protein>
    <submittedName>
        <fullName evidence="3">Class I SAM-dependent methyltransferase</fullName>
    </submittedName>
</protein>
<dbReference type="Pfam" id="PF13489">
    <property type="entry name" value="Methyltransf_23"/>
    <property type="match status" value="1"/>
</dbReference>
<evidence type="ECO:0000256" key="1">
    <source>
        <dbReference type="ARBA" id="ARBA00022679"/>
    </source>
</evidence>
<sequence>MAAASPEERPAPTGPAGRYGEALFRPEAPGEGERIDHAALVYDPLTRQRLRALGVGPGWRCLEVGAGTGTVARWLAEEAGVDEVVALDRDTSRLAPLAGPRLRVLTDDLARLDDEAELGSFDLVHARFVLMHLPERRALVDRLAKRLRPGGYLVLSDAADVPDPADARSAYRRTLDAMWRTLAETIGTDVAAVLDYPHTLRAAGLAEVAAELVCPPLTPGTPLAAFWRETWQRMRTDLLAPGRLEPVVFDEALAYLDSPGLAELGPGMLTAWGRRPVPRP</sequence>
<dbReference type="Proteomes" id="UP001223390">
    <property type="component" value="Unassembled WGS sequence"/>
</dbReference>
<keyword evidence="4" id="KW-1185">Reference proteome</keyword>
<keyword evidence="3" id="KW-0489">Methyltransferase</keyword>
<name>A0ABT7H2Y7_9ACTN</name>
<dbReference type="RefSeq" id="WP_125815718.1">
    <property type="nucleotide sequence ID" value="NZ_JASITI010000058.1"/>
</dbReference>
<accession>A0ABT7H2Y7</accession>
<feature type="region of interest" description="Disordered" evidence="2">
    <location>
        <begin position="1"/>
        <end position="28"/>
    </location>
</feature>
<comment type="caution">
    <text evidence="3">The sequence shown here is derived from an EMBL/GenBank/DDBJ whole genome shotgun (WGS) entry which is preliminary data.</text>
</comment>
<dbReference type="InterPro" id="IPR029063">
    <property type="entry name" value="SAM-dependent_MTases_sf"/>
</dbReference>